<dbReference type="OrthoDB" id="9797738at2"/>
<dbReference type="EMBL" id="FMSV02000539">
    <property type="protein sequence ID" value="SEH07741.1"/>
    <property type="molecule type" value="Genomic_DNA"/>
</dbReference>
<reference evidence="1 2" key="1">
    <citation type="submission" date="2016-10" db="EMBL/GenBank/DDBJ databases">
        <authorList>
            <person name="de Groot N.N."/>
        </authorList>
    </citation>
    <scope>NUCLEOTIDE SEQUENCE [LARGE SCALE GENOMIC DNA]</scope>
    <source>
        <strain evidence="1">MBHS1</strain>
    </source>
</reference>
<name>A0A1H6FEB1_9GAMM</name>
<dbReference type="AlphaFoldDB" id="A0A1H6FEB1"/>
<evidence type="ECO:0000313" key="2">
    <source>
        <dbReference type="Proteomes" id="UP000236724"/>
    </source>
</evidence>
<gene>
    <name evidence="1" type="ORF">MBHS_03626</name>
</gene>
<accession>A0A1H6FEB1</accession>
<proteinExistence type="predicted"/>
<organism evidence="1 2">
    <name type="scientific">Candidatus Venteria ishoeyi</name>
    <dbReference type="NCBI Taxonomy" id="1899563"/>
    <lineage>
        <taxon>Bacteria</taxon>
        <taxon>Pseudomonadati</taxon>
        <taxon>Pseudomonadota</taxon>
        <taxon>Gammaproteobacteria</taxon>
        <taxon>Thiotrichales</taxon>
        <taxon>Thiotrichaceae</taxon>
        <taxon>Venteria</taxon>
    </lineage>
</organism>
<dbReference type="RefSeq" id="WP_103921365.1">
    <property type="nucleotide sequence ID" value="NZ_FMSV02000539.1"/>
</dbReference>
<keyword evidence="2" id="KW-1185">Reference proteome</keyword>
<sequence>MPSIQQLLQDPNMQTQFALVYAPRRQRSRFPENCVECVATQDIALERADPDKKRYPAQVSGPSRSSEGVNLYYLVQWLG</sequence>
<dbReference type="Proteomes" id="UP000236724">
    <property type="component" value="Unassembled WGS sequence"/>
</dbReference>
<evidence type="ECO:0000313" key="1">
    <source>
        <dbReference type="EMBL" id="SEH07741.1"/>
    </source>
</evidence>
<protein>
    <submittedName>
        <fullName evidence="1">Uncharacterized protein</fullName>
    </submittedName>
</protein>